<dbReference type="GO" id="GO:0036503">
    <property type="term" value="P:ERAD pathway"/>
    <property type="evidence" value="ECO:0007669"/>
    <property type="project" value="UniProtKB-ARBA"/>
</dbReference>
<evidence type="ECO:0000256" key="8">
    <source>
        <dbReference type="PIRSR" id="PIRSR601382-3"/>
    </source>
</evidence>
<comment type="caution">
    <text evidence="10">The sequence shown here is derived from an EMBL/GenBank/DDBJ whole genome shotgun (WGS) entry which is preliminary data.</text>
</comment>
<keyword evidence="7" id="KW-0106">Calcium</keyword>
<keyword evidence="5 8" id="KW-1015">Disulfide bond</keyword>
<evidence type="ECO:0000256" key="5">
    <source>
        <dbReference type="ARBA" id="ARBA00023157"/>
    </source>
</evidence>
<feature type="active site" evidence="6">
    <location>
        <position position="424"/>
    </location>
</feature>
<evidence type="ECO:0000256" key="4">
    <source>
        <dbReference type="ARBA" id="ARBA00022801"/>
    </source>
</evidence>
<evidence type="ECO:0000256" key="9">
    <source>
        <dbReference type="RuleBase" id="RU361193"/>
    </source>
</evidence>
<dbReference type="GO" id="GO:0004571">
    <property type="term" value="F:mannosyl-oligosaccharide 1,2-alpha-mannosidase activity"/>
    <property type="evidence" value="ECO:0007669"/>
    <property type="project" value="InterPro"/>
</dbReference>
<dbReference type="Pfam" id="PF01532">
    <property type="entry name" value="Glyco_hydro_47"/>
    <property type="match status" value="1"/>
</dbReference>
<evidence type="ECO:0000256" key="6">
    <source>
        <dbReference type="PIRSR" id="PIRSR601382-1"/>
    </source>
</evidence>
<name>A0A8H3Z0R6_VENIN</name>
<dbReference type="InterPro" id="IPR001382">
    <property type="entry name" value="Glyco_hydro_47"/>
</dbReference>
<dbReference type="PRINTS" id="PR00747">
    <property type="entry name" value="GLYHDRLASE47"/>
</dbReference>
<organism evidence="10 11">
    <name type="scientific">Venturia inaequalis</name>
    <name type="common">Apple scab fungus</name>
    <dbReference type="NCBI Taxonomy" id="5025"/>
    <lineage>
        <taxon>Eukaryota</taxon>
        <taxon>Fungi</taxon>
        <taxon>Dikarya</taxon>
        <taxon>Ascomycota</taxon>
        <taxon>Pezizomycotina</taxon>
        <taxon>Dothideomycetes</taxon>
        <taxon>Pleosporomycetidae</taxon>
        <taxon>Venturiales</taxon>
        <taxon>Venturiaceae</taxon>
        <taxon>Venturia</taxon>
    </lineage>
</organism>
<accession>A0A8H3Z0R6</accession>
<dbReference type="GO" id="GO:0005975">
    <property type="term" value="P:carbohydrate metabolic process"/>
    <property type="evidence" value="ECO:0007669"/>
    <property type="project" value="InterPro"/>
</dbReference>
<dbReference type="GO" id="GO:0005783">
    <property type="term" value="C:endoplasmic reticulum"/>
    <property type="evidence" value="ECO:0007669"/>
    <property type="project" value="TreeGrafter"/>
</dbReference>
<feature type="binding site" evidence="7">
    <location>
        <position position="510"/>
    </location>
    <ligand>
        <name>Ca(2+)</name>
        <dbReference type="ChEBI" id="CHEBI:29108"/>
    </ligand>
</feature>
<evidence type="ECO:0000256" key="2">
    <source>
        <dbReference type="ARBA" id="ARBA00004922"/>
    </source>
</evidence>
<sequence>MKSLPNSTGSTRIPVIQAKPVGETTSERGIRLARLDAVKGNFTHAWAGYKSHAWLRDEVMPLSGRPHDPFGGWAATLVDSLDTLWIMGLHEEFRDAVKAIEVIDFSTCALDDINVFETTIRYLGGFLAAYDLTGGQYPALIQKAGEIGDMLYVAFDTPNRMPITRWNFKAAAAGTAQEAPENMLVAEIGSLTLEFTRLSQLTGDPRYFDAVQRIMDIFDVQQNRTNLPGMWSVVVNAKTEDFTSGTGFTIGGMADSLYEYLPKVSYQYRKLFENALIAMKRNIFYRPMTPDGRSILLAGQVNSDGKTPVSQLKTEPQAQHLGCFAGGMVGIAAKIFESEEDLVVAKKLVEGCIWGYETLPNGVMPEIMHTIPCENKDKCDWDEEKWIWAVSNAYGGDGLKMIQDHHLPKGVAKVDDARYILRPEAIESVFILYRLTGDPSLRERAWTMFNSIVKPSITDIAHAALDDCMVDNPPKADRMESFWMAETLKYFFLIFSDFDVVSLDEYVLNTEAHPLRRPT</sequence>
<dbReference type="PANTHER" id="PTHR11742:SF49">
    <property type="entry name" value="ALPHA-1,2-MANNOSIDASE"/>
    <property type="match status" value="1"/>
</dbReference>
<gene>
    <name evidence="10" type="ORF">EG328_011720</name>
</gene>
<evidence type="ECO:0000256" key="7">
    <source>
        <dbReference type="PIRSR" id="PIRSR601382-2"/>
    </source>
</evidence>
<dbReference type="GO" id="GO:0016020">
    <property type="term" value="C:membrane"/>
    <property type="evidence" value="ECO:0007669"/>
    <property type="project" value="InterPro"/>
</dbReference>
<dbReference type="FunFam" id="1.50.10.10:FF:000037">
    <property type="entry name" value="alpha-1,2-Mannosidase"/>
    <property type="match status" value="1"/>
</dbReference>
<comment type="similarity">
    <text evidence="3 9">Belongs to the glycosyl hydrolase 47 family.</text>
</comment>
<reference evidence="10 11" key="1">
    <citation type="submission" date="2018-12" db="EMBL/GenBank/DDBJ databases">
        <title>Venturia inaequalis Genome Resource.</title>
        <authorList>
            <person name="Lichtner F.J."/>
        </authorList>
    </citation>
    <scope>NUCLEOTIDE SEQUENCE [LARGE SCALE GENOMIC DNA]</scope>
    <source>
        <strain evidence="10 11">120213</strain>
    </source>
</reference>
<protein>
    <recommendedName>
        <fullName evidence="9">alpha-1,2-Mannosidase</fullName>
        <ecNumber evidence="9">3.2.1.-</ecNumber>
    </recommendedName>
</protein>
<dbReference type="SUPFAM" id="SSF48225">
    <property type="entry name" value="Seven-hairpin glycosidases"/>
    <property type="match status" value="1"/>
</dbReference>
<evidence type="ECO:0000313" key="10">
    <source>
        <dbReference type="EMBL" id="KAE9981370.1"/>
    </source>
</evidence>
<dbReference type="InterPro" id="IPR036026">
    <property type="entry name" value="Seven-hairpin_glycosidases"/>
</dbReference>
<dbReference type="Gene3D" id="1.50.10.10">
    <property type="match status" value="1"/>
</dbReference>
<dbReference type="InterPro" id="IPR050749">
    <property type="entry name" value="Glycosyl_Hydrolase_47"/>
</dbReference>
<proteinExistence type="inferred from homology"/>
<feature type="active site" description="Proton donor" evidence="6">
    <location>
        <position position="117"/>
    </location>
</feature>
<feature type="active site" evidence="6">
    <location>
        <position position="255"/>
    </location>
</feature>
<keyword evidence="4 9" id="KW-0378">Hydrolase</keyword>
<dbReference type="AlphaFoldDB" id="A0A8H3Z0R6"/>
<evidence type="ECO:0000313" key="11">
    <source>
        <dbReference type="Proteomes" id="UP000447873"/>
    </source>
</evidence>
<feature type="disulfide bond" evidence="8">
    <location>
        <begin position="323"/>
        <end position="352"/>
    </location>
</feature>
<dbReference type="Proteomes" id="UP000447873">
    <property type="component" value="Unassembled WGS sequence"/>
</dbReference>
<evidence type="ECO:0000256" key="3">
    <source>
        <dbReference type="ARBA" id="ARBA00007658"/>
    </source>
</evidence>
<comment type="pathway">
    <text evidence="2">Protein modification; protein glycosylation.</text>
</comment>
<dbReference type="GO" id="GO:0005509">
    <property type="term" value="F:calcium ion binding"/>
    <property type="evidence" value="ECO:0007669"/>
    <property type="project" value="InterPro"/>
</dbReference>
<dbReference type="InterPro" id="IPR012341">
    <property type="entry name" value="6hp_glycosidase-like_sf"/>
</dbReference>
<dbReference type="EMBL" id="WNWS01000090">
    <property type="protein sequence ID" value="KAE9981370.1"/>
    <property type="molecule type" value="Genomic_DNA"/>
</dbReference>
<dbReference type="UniPathway" id="UPA00378"/>
<evidence type="ECO:0000256" key="1">
    <source>
        <dbReference type="ARBA" id="ARBA00001913"/>
    </source>
</evidence>
<dbReference type="PANTHER" id="PTHR11742">
    <property type="entry name" value="MANNOSYL-OLIGOSACCHARIDE ALPHA-1,2-MANNOSIDASE-RELATED"/>
    <property type="match status" value="1"/>
</dbReference>
<keyword evidence="7" id="KW-0479">Metal-binding</keyword>
<feature type="active site" description="Proton donor" evidence="6">
    <location>
        <position position="366"/>
    </location>
</feature>
<dbReference type="EC" id="3.2.1.-" evidence="9"/>
<comment type="cofactor">
    <cofactor evidence="1 7">
        <name>Ca(2+)</name>
        <dbReference type="ChEBI" id="CHEBI:29108"/>
    </cofactor>
</comment>
<keyword evidence="9" id="KW-0326">Glycosidase</keyword>